<name>A0A9D1IK92_9BACT</name>
<evidence type="ECO:0000313" key="4">
    <source>
        <dbReference type="Proteomes" id="UP000824076"/>
    </source>
</evidence>
<organism evidence="3 4">
    <name type="scientific">Candidatus Limisoma intestinavium</name>
    <dbReference type="NCBI Taxonomy" id="2840856"/>
    <lineage>
        <taxon>Bacteria</taxon>
        <taxon>Pseudomonadati</taxon>
        <taxon>Bacteroidota</taxon>
        <taxon>Bacteroidia</taxon>
        <taxon>Bacteroidales</taxon>
        <taxon>Candidatus Limisoma</taxon>
    </lineage>
</organism>
<dbReference type="Proteomes" id="UP000824076">
    <property type="component" value="Unassembled WGS sequence"/>
</dbReference>
<keyword evidence="1" id="KW-0732">Signal</keyword>
<evidence type="ECO:0000313" key="3">
    <source>
        <dbReference type="EMBL" id="HIU38822.1"/>
    </source>
</evidence>
<feature type="chain" id="PRO_5039049650" evidence="1">
    <location>
        <begin position="19"/>
        <end position="134"/>
    </location>
</feature>
<protein>
    <submittedName>
        <fullName evidence="3">DUF4878 domain-containing protein</fullName>
    </submittedName>
</protein>
<reference evidence="3" key="2">
    <citation type="journal article" date="2021" name="PeerJ">
        <title>Extensive microbial diversity within the chicken gut microbiome revealed by metagenomics and culture.</title>
        <authorList>
            <person name="Gilroy R."/>
            <person name="Ravi A."/>
            <person name="Getino M."/>
            <person name="Pursley I."/>
            <person name="Horton D.L."/>
            <person name="Alikhan N.F."/>
            <person name="Baker D."/>
            <person name="Gharbi K."/>
            <person name="Hall N."/>
            <person name="Watson M."/>
            <person name="Adriaenssens E.M."/>
            <person name="Foster-Nyarko E."/>
            <person name="Jarju S."/>
            <person name="Secka A."/>
            <person name="Antonio M."/>
            <person name="Oren A."/>
            <person name="Chaudhuri R.R."/>
            <person name="La Ragione R."/>
            <person name="Hildebrand F."/>
            <person name="Pallen M.J."/>
        </authorList>
    </citation>
    <scope>NUCLEOTIDE SEQUENCE</scope>
    <source>
        <strain evidence="3">17073</strain>
    </source>
</reference>
<dbReference type="PROSITE" id="PS51257">
    <property type="entry name" value="PROKAR_LIPOPROTEIN"/>
    <property type="match status" value="1"/>
</dbReference>
<dbReference type="InterPro" id="IPR024267">
    <property type="entry name" value="DUF4878"/>
</dbReference>
<proteinExistence type="predicted"/>
<dbReference type="AlphaFoldDB" id="A0A9D1IK92"/>
<gene>
    <name evidence="3" type="ORF">IAD18_04050</name>
</gene>
<accession>A0A9D1IK92</accession>
<comment type="caution">
    <text evidence="3">The sequence shown here is derived from an EMBL/GenBank/DDBJ whole genome shotgun (WGS) entry which is preliminary data.</text>
</comment>
<feature type="signal peptide" evidence="1">
    <location>
        <begin position="1"/>
        <end position="18"/>
    </location>
</feature>
<dbReference type="Gene3D" id="3.10.450.50">
    <property type="match status" value="1"/>
</dbReference>
<evidence type="ECO:0000259" key="2">
    <source>
        <dbReference type="Pfam" id="PF12870"/>
    </source>
</evidence>
<reference evidence="3" key="1">
    <citation type="submission" date="2020-10" db="EMBL/GenBank/DDBJ databases">
        <authorList>
            <person name="Gilroy R."/>
        </authorList>
    </citation>
    <scope>NUCLEOTIDE SEQUENCE</scope>
    <source>
        <strain evidence="3">17073</strain>
    </source>
</reference>
<sequence length="134" mass="15028">MRKSILFLAAVAMMFVFASCGGNSPKDAAESYAEMVKAQDYEGIADMMAFPDDMSKEDKDAAKALFVSLAKEKMSKEIESREGIDKYEIGEEKISEDGKTAEVSITFYFKDGSKEEDSVDLELVDDEWKLPYMK</sequence>
<dbReference type="Pfam" id="PF12870">
    <property type="entry name" value="DUF4878"/>
    <property type="match status" value="1"/>
</dbReference>
<evidence type="ECO:0000256" key="1">
    <source>
        <dbReference type="SAM" id="SignalP"/>
    </source>
</evidence>
<feature type="domain" description="DUF4878" evidence="2">
    <location>
        <begin position="19"/>
        <end position="130"/>
    </location>
</feature>
<dbReference type="EMBL" id="DVMS01000118">
    <property type="protein sequence ID" value="HIU38822.1"/>
    <property type="molecule type" value="Genomic_DNA"/>
</dbReference>